<reference evidence="1" key="1">
    <citation type="journal article" date="2015" name="Nature">
        <title>Complex archaea that bridge the gap between prokaryotes and eukaryotes.</title>
        <authorList>
            <person name="Spang A."/>
            <person name="Saw J.H."/>
            <person name="Jorgensen S.L."/>
            <person name="Zaremba-Niedzwiedzka K."/>
            <person name="Martijn J."/>
            <person name="Lind A.E."/>
            <person name="van Eijk R."/>
            <person name="Schleper C."/>
            <person name="Guy L."/>
            <person name="Ettema T.J."/>
        </authorList>
    </citation>
    <scope>NUCLEOTIDE SEQUENCE</scope>
</reference>
<proteinExistence type="predicted"/>
<accession>A0A0F9TFI8</accession>
<evidence type="ECO:0008006" key="2">
    <source>
        <dbReference type="Google" id="ProtNLM"/>
    </source>
</evidence>
<comment type="caution">
    <text evidence="1">The sequence shown here is derived from an EMBL/GenBank/DDBJ whole genome shotgun (WGS) entry which is preliminary data.</text>
</comment>
<gene>
    <name evidence="1" type="ORF">LCGC14_0399280</name>
</gene>
<dbReference type="AlphaFoldDB" id="A0A0F9TFI8"/>
<name>A0A0F9TFI8_9ZZZZ</name>
<organism evidence="1">
    <name type="scientific">marine sediment metagenome</name>
    <dbReference type="NCBI Taxonomy" id="412755"/>
    <lineage>
        <taxon>unclassified sequences</taxon>
        <taxon>metagenomes</taxon>
        <taxon>ecological metagenomes</taxon>
    </lineage>
</organism>
<dbReference type="SUPFAM" id="SSF55608">
    <property type="entry name" value="Homing endonucleases"/>
    <property type="match status" value="1"/>
</dbReference>
<sequence length="160" mass="18579">MEDNIFILNYVAGLFDGEGCIVVALQKPTPKNQLQSTIHWLQVAIAMSHQPTMEWLKGCFGGCIVTDKKGKSRGDRRPHYSWRVQGNQAKDFLLKIIPFLRYKKEQALLAIDFQTKKQEQKGKPYVKLPDIIVQEREEYRNRLRRMTNGKMSVTGYQNSF</sequence>
<evidence type="ECO:0000313" key="1">
    <source>
        <dbReference type="EMBL" id="KKN73612.1"/>
    </source>
</evidence>
<protein>
    <recommendedName>
        <fullName evidence="2">Homing endonuclease LAGLIDADG domain-containing protein</fullName>
    </recommendedName>
</protein>
<dbReference type="EMBL" id="LAZR01000341">
    <property type="protein sequence ID" value="KKN73612.1"/>
    <property type="molecule type" value="Genomic_DNA"/>
</dbReference>
<dbReference type="Gene3D" id="3.10.28.10">
    <property type="entry name" value="Homing endonucleases"/>
    <property type="match status" value="1"/>
</dbReference>
<dbReference type="InterPro" id="IPR027434">
    <property type="entry name" value="Homing_endonucl"/>
</dbReference>